<dbReference type="PANTHER" id="PTHR30586">
    <property type="entry name" value="ELECTRON TRANSPORT COMPLEX PROTEIN RNFE"/>
    <property type="match status" value="1"/>
</dbReference>
<name>A0A1B4XJB1_9GAMM</name>
<dbReference type="Proteomes" id="UP000243180">
    <property type="component" value="Chromosome"/>
</dbReference>
<proteinExistence type="predicted"/>
<dbReference type="InParanoid" id="A0A1B4XJB1"/>
<dbReference type="PIRSF" id="PIRSF006102">
    <property type="entry name" value="NQR_DE"/>
    <property type="match status" value="1"/>
</dbReference>
<feature type="transmembrane region" description="Helical" evidence="8">
    <location>
        <begin position="42"/>
        <end position="64"/>
    </location>
</feature>
<gene>
    <name evidence="9" type="ORF">SCL_2610</name>
</gene>
<protein>
    <submittedName>
        <fullName evidence="9">Electron transporter RsxE</fullName>
    </submittedName>
</protein>
<feature type="transmembrane region" description="Helical" evidence="8">
    <location>
        <begin position="101"/>
        <end position="119"/>
    </location>
</feature>
<dbReference type="EMBL" id="AP014879">
    <property type="protein sequence ID" value="BAV34887.1"/>
    <property type="molecule type" value="Genomic_DNA"/>
</dbReference>
<keyword evidence="3" id="KW-1003">Cell membrane</keyword>
<dbReference type="NCBIfam" id="NF009070">
    <property type="entry name" value="PRK12405.1"/>
    <property type="match status" value="1"/>
</dbReference>
<evidence type="ECO:0000256" key="1">
    <source>
        <dbReference type="ARBA" id="ARBA00004127"/>
    </source>
</evidence>
<dbReference type="KEGG" id="slim:SCL_2610"/>
<keyword evidence="6 8" id="KW-1133">Transmembrane helix</keyword>
<keyword evidence="7 8" id="KW-0472">Membrane</keyword>
<sequence length="218" mass="23094">MANAPKPAPVTLDTFLEGIWRENPIFVMMLGMCPTLAVSNSVINAVAMGIATALVLVAAAAFASVTRKLIPHQVRLVTYVVVIATFVTIMDYVIHAISLDLYNALGAFIQLIVVNTLILGRVEGHASKRPLLPAVVNATGVGVGFVLGLFCLGAVRELLGNGSFAGWPVFGPDFQPWLVMMLPPGGFFVLGAWLLLLNGIKARGARRVAEKEATDGIG</sequence>
<evidence type="ECO:0000313" key="10">
    <source>
        <dbReference type="Proteomes" id="UP000243180"/>
    </source>
</evidence>
<evidence type="ECO:0000256" key="5">
    <source>
        <dbReference type="ARBA" id="ARBA00022967"/>
    </source>
</evidence>
<accession>A0A1B4XJB1</accession>
<keyword evidence="2" id="KW-0813">Transport</keyword>
<dbReference type="RefSeq" id="WP_096361583.1">
    <property type="nucleotide sequence ID" value="NZ_AP014879.1"/>
</dbReference>
<evidence type="ECO:0000256" key="6">
    <source>
        <dbReference type="ARBA" id="ARBA00022989"/>
    </source>
</evidence>
<keyword evidence="5" id="KW-1278">Translocase</keyword>
<dbReference type="AlphaFoldDB" id="A0A1B4XJB1"/>
<organism evidence="9 10">
    <name type="scientific">Sulfuricaulis limicola</name>
    <dbReference type="NCBI Taxonomy" id="1620215"/>
    <lineage>
        <taxon>Bacteria</taxon>
        <taxon>Pseudomonadati</taxon>
        <taxon>Pseudomonadota</taxon>
        <taxon>Gammaproteobacteria</taxon>
        <taxon>Acidiferrobacterales</taxon>
        <taxon>Acidiferrobacteraceae</taxon>
        <taxon>Sulfuricaulis</taxon>
    </lineage>
</organism>
<dbReference type="GO" id="GO:0012505">
    <property type="term" value="C:endomembrane system"/>
    <property type="evidence" value="ECO:0007669"/>
    <property type="project" value="UniProtKB-SubCell"/>
</dbReference>
<feature type="transmembrane region" description="Helical" evidence="8">
    <location>
        <begin position="175"/>
        <end position="197"/>
    </location>
</feature>
<evidence type="ECO:0000256" key="2">
    <source>
        <dbReference type="ARBA" id="ARBA00022448"/>
    </source>
</evidence>
<evidence type="ECO:0000256" key="4">
    <source>
        <dbReference type="ARBA" id="ARBA00022692"/>
    </source>
</evidence>
<comment type="subcellular location">
    <subcellularLocation>
        <location evidence="1">Endomembrane system</location>
        <topology evidence="1">Multi-pass membrane protein</topology>
    </subcellularLocation>
</comment>
<feature type="transmembrane region" description="Helical" evidence="8">
    <location>
        <begin position="76"/>
        <end position="95"/>
    </location>
</feature>
<feature type="transmembrane region" description="Helical" evidence="8">
    <location>
        <begin position="131"/>
        <end position="155"/>
    </location>
</feature>
<keyword evidence="4 8" id="KW-0812">Transmembrane</keyword>
<dbReference type="PANTHER" id="PTHR30586:SF0">
    <property type="entry name" value="ION-TRANSLOCATING OXIDOREDUCTASE COMPLEX SUBUNIT E"/>
    <property type="match status" value="1"/>
</dbReference>
<keyword evidence="3" id="KW-0997">Cell inner membrane</keyword>
<evidence type="ECO:0000313" key="9">
    <source>
        <dbReference type="EMBL" id="BAV34887.1"/>
    </source>
</evidence>
<keyword evidence="10" id="KW-1185">Reference proteome</keyword>
<dbReference type="OrthoDB" id="9782945at2"/>
<evidence type="ECO:0000256" key="7">
    <source>
        <dbReference type="ARBA" id="ARBA00023136"/>
    </source>
</evidence>
<dbReference type="Pfam" id="PF02508">
    <property type="entry name" value="Rnf-Nqr"/>
    <property type="match status" value="1"/>
</dbReference>
<dbReference type="InterPro" id="IPR003667">
    <property type="entry name" value="NqrDE/RnfAE"/>
</dbReference>
<reference evidence="9 10" key="1">
    <citation type="submission" date="2015-05" db="EMBL/GenBank/DDBJ databases">
        <title>Complete genome sequence of a sulfur-oxidizing gammaproteobacterium strain HA5.</title>
        <authorList>
            <person name="Miura A."/>
            <person name="Kojima H."/>
            <person name="Fukui M."/>
        </authorList>
    </citation>
    <scope>NUCLEOTIDE SEQUENCE [LARGE SCALE GENOMIC DNA]</scope>
    <source>
        <strain evidence="9 10">HA5</strain>
    </source>
</reference>
<dbReference type="GO" id="GO:0005886">
    <property type="term" value="C:plasma membrane"/>
    <property type="evidence" value="ECO:0007669"/>
    <property type="project" value="TreeGrafter"/>
</dbReference>
<dbReference type="FunCoup" id="A0A1B4XJB1">
    <property type="interactions" value="103"/>
</dbReference>
<evidence type="ECO:0000256" key="3">
    <source>
        <dbReference type="ARBA" id="ARBA00022519"/>
    </source>
</evidence>
<evidence type="ECO:0000256" key="8">
    <source>
        <dbReference type="SAM" id="Phobius"/>
    </source>
</evidence>